<evidence type="ECO:0000259" key="18">
    <source>
        <dbReference type="PROSITE" id="PS50011"/>
    </source>
</evidence>
<feature type="compositionally biased region" description="Basic and acidic residues" evidence="16">
    <location>
        <begin position="629"/>
        <end position="647"/>
    </location>
</feature>
<evidence type="ECO:0000256" key="5">
    <source>
        <dbReference type="ARBA" id="ARBA00022679"/>
    </source>
</evidence>
<evidence type="ECO:0000256" key="9">
    <source>
        <dbReference type="ARBA" id="ARBA00039418"/>
    </source>
</evidence>
<keyword evidence="17" id="KW-0812">Transmembrane</keyword>
<evidence type="ECO:0000256" key="4">
    <source>
        <dbReference type="ARBA" id="ARBA00022527"/>
    </source>
</evidence>
<evidence type="ECO:0000256" key="12">
    <source>
        <dbReference type="ARBA" id="ARBA00047811"/>
    </source>
</evidence>
<dbReference type="InterPro" id="IPR043130">
    <property type="entry name" value="CDP-OH_PTrfase_TM_dom"/>
</dbReference>
<evidence type="ECO:0000256" key="1">
    <source>
        <dbReference type="ARBA" id="ARBA00006485"/>
    </source>
</evidence>
<keyword evidence="7" id="KW-0418">Kinase</keyword>
<dbReference type="GO" id="GO:0016592">
    <property type="term" value="C:mediator complex"/>
    <property type="evidence" value="ECO:0007669"/>
    <property type="project" value="TreeGrafter"/>
</dbReference>
<reference evidence="19 20" key="1">
    <citation type="journal article" date="2018" name="IMA Fungus">
        <title>IMA Genome-F 9: Draft genome sequence of Annulohypoxylon stygium, Aspergillus mulundensis, Berkeleyomyces basicola (syn. Thielaviopsis basicola), Ceratocystis smalleyi, two Cercospora beticola strains, Coleophoma cylindrospora, Fusarium fracticaudum, Phialophora cf. hyalina, and Morchella septimelata.</title>
        <authorList>
            <person name="Wingfield B.D."/>
            <person name="Bills G.F."/>
            <person name="Dong Y."/>
            <person name="Huang W."/>
            <person name="Nel W.J."/>
            <person name="Swalarsk-Parry B.S."/>
            <person name="Vaghefi N."/>
            <person name="Wilken P.M."/>
            <person name="An Z."/>
            <person name="de Beer Z.W."/>
            <person name="De Vos L."/>
            <person name="Chen L."/>
            <person name="Duong T.A."/>
            <person name="Gao Y."/>
            <person name="Hammerbacher A."/>
            <person name="Kikkert J.R."/>
            <person name="Li Y."/>
            <person name="Li H."/>
            <person name="Li K."/>
            <person name="Li Q."/>
            <person name="Liu X."/>
            <person name="Ma X."/>
            <person name="Naidoo K."/>
            <person name="Pethybridge S.J."/>
            <person name="Sun J."/>
            <person name="Steenkamp E.T."/>
            <person name="van der Nest M.A."/>
            <person name="van Wyk S."/>
            <person name="Wingfield M.J."/>
            <person name="Xiong C."/>
            <person name="Yue Q."/>
            <person name="Zhang X."/>
        </authorList>
    </citation>
    <scope>NUCLEOTIDE SEQUENCE [LARGE SCALE GENOMIC DNA]</scope>
    <source>
        <strain evidence="19 20">BP 5553</strain>
    </source>
</reference>
<proteinExistence type="inferred from homology"/>
<evidence type="ECO:0000256" key="2">
    <source>
        <dbReference type="ARBA" id="ARBA00012409"/>
    </source>
</evidence>
<comment type="similarity">
    <text evidence="15">Belongs to the CDP-alcohol phosphatidyltransferase class-I family.</text>
</comment>
<evidence type="ECO:0000256" key="15">
    <source>
        <dbReference type="RuleBase" id="RU003750"/>
    </source>
</evidence>
<dbReference type="GO" id="GO:0016780">
    <property type="term" value="F:phosphotransferase activity, for other substituted phosphate groups"/>
    <property type="evidence" value="ECO:0007669"/>
    <property type="project" value="InterPro"/>
</dbReference>
<keyword evidence="17" id="KW-0472">Membrane</keyword>
<evidence type="ECO:0000256" key="11">
    <source>
        <dbReference type="ARBA" id="ARBA00041823"/>
    </source>
</evidence>
<feature type="domain" description="Protein kinase" evidence="18">
    <location>
        <begin position="140"/>
        <end position="589"/>
    </location>
</feature>
<comment type="catalytic activity">
    <reaction evidence="14">
        <text>[DNA-directed RNA polymerase] + ATP = phospho-[DNA-directed RNA polymerase] + ADP + H(+)</text>
        <dbReference type="Rhea" id="RHEA:10216"/>
        <dbReference type="Rhea" id="RHEA-COMP:11321"/>
        <dbReference type="Rhea" id="RHEA-COMP:11322"/>
        <dbReference type="ChEBI" id="CHEBI:15378"/>
        <dbReference type="ChEBI" id="CHEBI:30616"/>
        <dbReference type="ChEBI" id="CHEBI:43176"/>
        <dbReference type="ChEBI" id="CHEBI:68546"/>
        <dbReference type="ChEBI" id="CHEBI:456216"/>
        <dbReference type="EC" id="2.7.11.23"/>
    </reaction>
</comment>
<keyword evidence="8" id="KW-0067">ATP-binding</keyword>
<keyword evidence="20" id="KW-1185">Reference proteome</keyword>
<dbReference type="Pfam" id="PF00069">
    <property type="entry name" value="Pkinase"/>
    <property type="match status" value="1"/>
</dbReference>
<comment type="similarity">
    <text evidence="1">Belongs to the protein kinase superfamily. CMGC Ser/Thr protein kinase family. CDC2/CDKX subfamily.</text>
</comment>
<evidence type="ECO:0000256" key="14">
    <source>
        <dbReference type="ARBA" id="ARBA00049280"/>
    </source>
</evidence>
<dbReference type="InterPro" id="IPR011009">
    <property type="entry name" value="Kinase-like_dom_sf"/>
</dbReference>
<comment type="caution">
    <text evidence="19">The sequence shown here is derived from an EMBL/GenBank/DDBJ whole genome shotgun (WGS) entry which is preliminary data.</text>
</comment>
<dbReference type="FunFam" id="1.20.120.1760:FF:000011">
    <property type="entry name" value="Cdp-diacylglycerol-inositol 3-phosphatidyltransferase pis"/>
    <property type="match status" value="1"/>
</dbReference>
<dbReference type="PROSITE" id="PS00108">
    <property type="entry name" value="PROTEIN_KINASE_ST"/>
    <property type="match status" value="1"/>
</dbReference>
<evidence type="ECO:0000256" key="10">
    <source>
        <dbReference type="ARBA" id="ARBA00040708"/>
    </source>
</evidence>
<dbReference type="Proteomes" id="UP000254866">
    <property type="component" value="Unassembled WGS sequence"/>
</dbReference>
<comment type="catalytic activity">
    <reaction evidence="13">
        <text>L-seryl-[protein] + ATP = O-phospho-L-seryl-[protein] + ADP + H(+)</text>
        <dbReference type="Rhea" id="RHEA:17989"/>
        <dbReference type="Rhea" id="RHEA-COMP:9863"/>
        <dbReference type="Rhea" id="RHEA-COMP:11604"/>
        <dbReference type="ChEBI" id="CHEBI:15378"/>
        <dbReference type="ChEBI" id="CHEBI:29999"/>
        <dbReference type="ChEBI" id="CHEBI:30616"/>
        <dbReference type="ChEBI" id="CHEBI:83421"/>
        <dbReference type="ChEBI" id="CHEBI:456216"/>
        <dbReference type="EC" id="2.7.11.22"/>
    </reaction>
</comment>
<dbReference type="EC" id="2.7.11.22" evidence="3"/>
<feature type="region of interest" description="Disordered" evidence="16">
    <location>
        <begin position="1"/>
        <end position="32"/>
    </location>
</feature>
<keyword evidence="6" id="KW-0547">Nucleotide-binding</keyword>
<evidence type="ECO:0000256" key="16">
    <source>
        <dbReference type="SAM" id="MobiDB-lite"/>
    </source>
</evidence>
<dbReference type="PROSITE" id="PS00379">
    <property type="entry name" value="CDP_ALCOHOL_P_TRANSF"/>
    <property type="match status" value="1"/>
</dbReference>
<comment type="catalytic activity">
    <reaction evidence="12">
        <text>L-threonyl-[protein] + ATP = O-phospho-L-threonyl-[protein] + ADP + H(+)</text>
        <dbReference type="Rhea" id="RHEA:46608"/>
        <dbReference type="Rhea" id="RHEA-COMP:11060"/>
        <dbReference type="Rhea" id="RHEA-COMP:11605"/>
        <dbReference type="ChEBI" id="CHEBI:15378"/>
        <dbReference type="ChEBI" id="CHEBI:30013"/>
        <dbReference type="ChEBI" id="CHEBI:30616"/>
        <dbReference type="ChEBI" id="CHEBI:61977"/>
        <dbReference type="ChEBI" id="CHEBI:456216"/>
        <dbReference type="EC" id="2.7.11.22"/>
    </reaction>
</comment>
<evidence type="ECO:0000313" key="19">
    <source>
        <dbReference type="EMBL" id="RDL30752.1"/>
    </source>
</evidence>
<evidence type="ECO:0000256" key="13">
    <source>
        <dbReference type="ARBA" id="ARBA00048367"/>
    </source>
</evidence>
<dbReference type="SMART" id="SM00220">
    <property type="entry name" value="S_TKc"/>
    <property type="match status" value="1"/>
</dbReference>
<dbReference type="InterPro" id="IPR000462">
    <property type="entry name" value="CDP-OH_P_trans"/>
</dbReference>
<dbReference type="PANTHER" id="PTHR24056:SF495">
    <property type="entry name" value="CYCLIN-DEPENDENT KINASE 8-RELATED"/>
    <property type="match status" value="1"/>
</dbReference>
<dbReference type="Gene3D" id="1.10.510.10">
    <property type="entry name" value="Transferase(Phosphotransferase) domain 1"/>
    <property type="match status" value="1"/>
</dbReference>
<dbReference type="InterPro" id="IPR008271">
    <property type="entry name" value="Ser/Thr_kinase_AS"/>
</dbReference>
<sequence length="647" mass="72686">MPGKTRRQSNGINGPIKTDGGINDTGKRSTSPSLPSENIFLFIPNLIGYSRIVLTLASLHYMPFHPRKCSLLYSISCLLDALDGAAARKFKQSTRFGAVLDMVIDRCTTSCLLVFLASAFPRWSIVFQALISLDLASHFMHMYATLAMGGSSQSHKKIDKDRPWVMRKYYSDTRVLFTTCAMNKVFFIALYLLSFSSPNSIPSLIQPGSEMNSMQAGTSVFQPLIWSPPWSAGAMEMARANKMDSLVPCILLCASCLFMVFKQYVNSAAVLLNLDHEQFQSTVNLLRPGVCFWTQTAKYQAKPSDCLWRSGILENKSIFMKFEYAEHDLLQIIHHHTQQPRQPIPPLMIKSIIFQLINGCKYLHANWVLHRDLKPANIMVTSSGVVKIGDFGLARPFYKPLQSLFSGDKVVVTIWYRAPELLLGSWHYGPAVDMWAVGCIFAELLSLRPIFRGEEAKADIKKVPFQRSQMQKIIDILGVPTKDQWPLLTSLPEYNQFLSLQPLKSYSSRTQNQNDQILSSKEGINLLSGSNLDKWYYGVTPAGAGHTTPSEPESLQVLGAEGYKLLAGFLEYDPERRLTAEQALDHALFHTGSKVSTNCFDGLKIEYPHRRVSQDDIDIWTSTGSLPVTKRDDLPDDKRPAKKFKEG</sequence>
<dbReference type="SUPFAM" id="SSF56112">
    <property type="entry name" value="Protein kinase-like (PK-like)"/>
    <property type="match status" value="1"/>
</dbReference>
<protein>
    <recommendedName>
        <fullName evidence="9">Serine/threonine-protein kinase SSN3</fullName>
        <ecNumber evidence="3">2.7.11.22</ecNumber>
        <ecNumber evidence="2">2.7.11.23</ecNumber>
    </recommendedName>
    <alternativeName>
        <fullName evidence="11">Cyclin-dependent kinase 8</fullName>
    </alternativeName>
    <alternativeName>
        <fullName evidence="10">Serine/threonine-protein kinase ssn3</fullName>
    </alternativeName>
</protein>
<evidence type="ECO:0000313" key="20">
    <source>
        <dbReference type="Proteomes" id="UP000254866"/>
    </source>
</evidence>
<evidence type="ECO:0000256" key="3">
    <source>
        <dbReference type="ARBA" id="ARBA00012425"/>
    </source>
</evidence>
<dbReference type="OrthoDB" id="10251079at2759"/>
<dbReference type="PANTHER" id="PTHR24056">
    <property type="entry name" value="CELL DIVISION PROTEIN KINASE"/>
    <property type="match status" value="1"/>
</dbReference>
<keyword evidence="4" id="KW-0723">Serine/threonine-protein kinase</keyword>
<dbReference type="AlphaFoldDB" id="A0A370TAC7"/>
<dbReference type="InterPro" id="IPR048254">
    <property type="entry name" value="CDP_ALCOHOL_P_TRANSF_CS"/>
</dbReference>
<name>A0A370TAC7_9HELO</name>
<dbReference type="STRING" id="2656787.A0A370TAC7"/>
<dbReference type="InterPro" id="IPR000719">
    <property type="entry name" value="Prot_kinase_dom"/>
</dbReference>
<feature type="transmembrane region" description="Helical" evidence="17">
    <location>
        <begin position="175"/>
        <end position="194"/>
    </location>
</feature>
<organism evidence="19 20">
    <name type="scientific">Venustampulla echinocandica</name>
    <dbReference type="NCBI Taxonomy" id="2656787"/>
    <lineage>
        <taxon>Eukaryota</taxon>
        <taxon>Fungi</taxon>
        <taxon>Dikarya</taxon>
        <taxon>Ascomycota</taxon>
        <taxon>Pezizomycotina</taxon>
        <taxon>Leotiomycetes</taxon>
        <taxon>Helotiales</taxon>
        <taxon>Pleuroascaceae</taxon>
        <taxon>Venustampulla</taxon>
    </lineage>
</organism>
<evidence type="ECO:0000256" key="8">
    <source>
        <dbReference type="ARBA" id="ARBA00022840"/>
    </source>
</evidence>
<dbReference type="GO" id="GO:0005524">
    <property type="term" value="F:ATP binding"/>
    <property type="evidence" value="ECO:0007669"/>
    <property type="project" value="UniProtKB-KW"/>
</dbReference>
<evidence type="ECO:0000256" key="6">
    <source>
        <dbReference type="ARBA" id="ARBA00022741"/>
    </source>
</evidence>
<dbReference type="InterPro" id="IPR050108">
    <property type="entry name" value="CDK"/>
</dbReference>
<dbReference type="EMBL" id="NPIC01000014">
    <property type="protein sequence ID" value="RDL30752.1"/>
    <property type="molecule type" value="Genomic_DNA"/>
</dbReference>
<keyword evidence="17" id="KW-1133">Transmembrane helix</keyword>
<dbReference type="Pfam" id="PF01066">
    <property type="entry name" value="CDP-OH_P_transf"/>
    <property type="match status" value="1"/>
</dbReference>
<gene>
    <name evidence="19" type="ORF">BP5553_10097</name>
</gene>
<dbReference type="GO" id="GO:0008654">
    <property type="term" value="P:phospholipid biosynthetic process"/>
    <property type="evidence" value="ECO:0007669"/>
    <property type="project" value="InterPro"/>
</dbReference>
<dbReference type="PROSITE" id="PS50011">
    <property type="entry name" value="PROTEIN_KINASE_DOM"/>
    <property type="match status" value="1"/>
</dbReference>
<evidence type="ECO:0000256" key="7">
    <source>
        <dbReference type="ARBA" id="ARBA00022777"/>
    </source>
</evidence>
<dbReference type="RefSeq" id="XP_031865128.1">
    <property type="nucleotide sequence ID" value="XM_032018720.1"/>
</dbReference>
<dbReference type="EC" id="2.7.11.23" evidence="2"/>
<dbReference type="GO" id="GO:0016020">
    <property type="term" value="C:membrane"/>
    <property type="evidence" value="ECO:0007669"/>
    <property type="project" value="InterPro"/>
</dbReference>
<evidence type="ECO:0000256" key="17">
    <source>
        <dbReference type="SAM" id="Phobius"/>
    </source>
</evidence>
<accession>A0A370TAC7</accession>
<feature type="region of interest" description="Disordered" evidence="16">
    <location>
        <begin position="624"/>
        <end position="647"/>
    </location>
</feature>
<dbReference type="GeneID" id="43602946"/>
<dbReference type="GO" id="GO:0004693">
    <property type="term" value="F:cyclin-dependent protein serine/threonine kinase activity"/>
    <property type="evidence" value="ECO:0007669"/>
    <property type="project" value="UniProtKB-EC"/>
</dbReference>
<keyword evidence="5 15" id="KW-0808">Transferase</keyword>
<dbReference type="Gene3D" id="1.20.120.1760">
    <property type="match status" value="1"/>
</dbReference>
<dbReference type="GO" id="GO:0008353">
    <property type="term" value="F:RNA polymerase II CTD heptapeptide repeat kinase activity"/>
    <property type="evidence" value="ECO:0007669"/>
    <property type="project" value="UniProtKB-EC"/>
</dbReference>